<keyword evidence="4 7" id="KW-0862">Zinc</keyword>
<evidence type="ECO:0000256" key="2">
    <source>
        <dbReference type="ARBA" id="ARBA00022763"/>
    </source>
</evidence>
<dbReference type="Gene3D" id="1.10.8.420">
    <property type="entry name" value="RecR Domain 1"/>
    <property type="match status" value="1"/>
</dbReference>
<dbReference type="GO" id="GO:0006310">
    <property type="term" value="P:DNA recombination"/>
    <property type="evidence" value="ECO:0007669"/>
    <property type="project" value="UniProtKB-UniRule"/>
</dbReference>
<dbReference type="Pfam" id="PF02132">
    <property type="entry name" value="RecR_ZnF"/>
    <property type="match status" value="1"/>
</dbReference>
<dbReference type="PANTHER" id="PTHR30446:SF0">
    <property type="entry name" value="RECOMBINATION PROTEIN RECR"/>
    <property type="match status" value="1"/>
</dbReference>
<comment type="similarity">
    <text evidence="7">Belongs to the RecR family.</text>
</comment>
<evidence type="ECO:0000313" key="10">
    <source>
        <dbReference type="Proteomes" id="UP000006044"/>
    </source>
</evidence>
<organism evidence="9 10">
    <name type="scientific">Barnesiella intestinihominis YIT 11860</name>
    <dbReference type="NCBI Taxonomy" id="742726"/>
    <lineage>
        <taxon>Bacteria</taxon>
        <taxon>Pseudomonadati</taxon>
        <taxon>Bacteroidota</taxon>
        <taxon>Bacteroidia</taxon>
        <taxon>Bacteroidales</taxon>
        <taxon>Barnesiellaceae</taxon>
        <taxon>Barnesiella</taxon>
    </lineage>
</organism>
<dbReference type="GeneID" id="77847975"/>
<comment type="caution">
    <text evidence="9">The sequence shown here is derived from an EMBL/GenBank/DDBJ whole genome shotgun (WGS) entry which is preliminary data.</text>
</comment>
<feature type="domain" description="Toprim" evidence="8">
    <location>
        <begin position="83"/>
        <end position="178"/>
    </location>
</feature>
<keyword evidence="10" id="KW-1185">Reference proteome</keyword>
<dbReference type="Pfam" id="PF21175">
    <property type="entry name" value="RecR_C"/>
    <property type="match status" value="1"/>
</dbReference>
<dbReference type="InterPro" id="IPR023627">
    <property type="entry name" value="Rcmb_RecR"/>
</dbReference>
<dbReference type="PROSITE" id="PS01300">
    <property type="entry name" value="RECR"/>
    <property type="match status" value="1"/>
</dbReference>
<dbReference type="InterPro" id="IPR034137">
    <property type="entry name" value="TOPRIM_RecR"/>
</dbReference>
<protein>
    <recommendedName>
        <fullName evidence="7">Recombination protein RecR</fullName>
    </recommendedName>
</protein>
<proteinExistence type="inferred from homology"/>
<dbReference type="Gene3D" id="6.10.250.240">
    <property type="match status" value="1"/>
</dbReference>
<keyword evidence="1 7" id="KW-0479">Metal-binding</keyword>
<dbReference type="AlphaFoldDB" id="K0X7S9"/>
<dbReference type="GO" id="GO:0006281">
    <property type="term" value="P:DNA repair"/>
    <property type="evidence" value="ECO:0007669"/>
    <property type="project" value="UniProtKB-UniRule"/>
</dbReference>
<dbReference type="InterPro" id="IPR006171">
    <property type="entry name" value="TOPRIM_dom"/>
</dbReference>
<dbReference type="Gene3D" id="3.30.60.80">
    <property type="match status" value="1"/>
</dbReference>
<dbReference type="Pfam" id="PF13662">
    <property type="entry name" value="Toprim_4"/>
    <property type="match status" value="1"/>
</dbReference>
<dbReference type="Proteomes" id="UP000006044">
    <property type="component" value="Unassembled WGS sequence"/>
</dbReference>
<dbReference type="GO" id="GO:0003677">
    <property type="term" value="F:DNA binding"/>
    <property type="evidence" value="ECO:0007669"/>
    <property type="project" value="UniProtKB-UniRule"/>
</dbReference>
<dbReference type="CDD" id="cd01025">
    <property type="entry name" value="TOPRIM_recR"/>
    <property type="match status" value="1"/>
</dbReference>
<keyword evidence="5 7" id="KW-0233">DNA recombination</keyword>
<dbReference type="InterPro" id="IPR000093">
    <property type="entry name" value="DNA_Rcmb_RecR"/>
</dbReference>
<dbReference type="STRING" id="742726.HMPREF9448_00644"/>
<evidence type="ECO:0000256" key="3">
    <source>
        <dbReference type="ARBA" id="ARBA00022771"/>
    </source>
</evidence>
<dbReference type="Pfam" id="PF21176">
    <property type="entry name" value="RecR_HhH"/>
    <property type="match status" value="1"/>
</dbReference>
<feature type="zinc finger region" description="C4-type" evidence="7">
    <location>
        <begin position="60"/>
        <end position="75"/>
    </location>
</feature>
<dbReference type="eggNOG" id="COG0353">
    <property type="taxonomic scope" value="Bacteria"/>
</dbReference>
<dbReference type="EMBL" id="ADLE01000001">
    <property type="protein sequence ID" value="EJZ66466.1"/>
    <property type="molecule type" value="Genomic_DNA"/>
</dbReference>
<keyword evidence="3 7" id="KW-0863">Zinc-finger</keyword>
<accession>K0X7S9</accession>
<evidence type="ECO:0000256" key="4">
    <source>
        <dbReference type="ARBA" id="ARBA00022833"/>
    </source>
</evidence>
<dbReference type="OrthoDB" id="9802672at2"/>
<dbReference type="HAMAP" id="MF_00017">
    <property type="entry name" value="RecR"/>
    <property type="match status" value="1"/>
</dbReference>
<dbReference type="SMART" id="SM00493">
    <property type="entry name" value="TOPRIM"/>
    <property type="match status" value="1"/>
</dbReference>
<evidence type="ECO:0000313" key="9">
    <source>
        <dbReference type="EMBL" id="EJZ66466.1"/>
    </source>
</evidence>
<evidence type="ECO:0000256" key="6">
    <source>
        <dbReference type="ARBA" id="ARBA00023204"/>
    </source>
</evidence>
<dbReference type="PROSITE" id="PS50880">
    <property type="entry name" value="TOPRIM"/>
    <property type="match status" value="1"/>
</dbReference>
<dbReference type="RefSeq" id="WP_008861140.1">
    <property type="nucleotide sequence ID" value="NZ_CAXSNY010000002.1"/>
</dbReference>
<dbReference type="HOGENOM" id="CLU_060739_1_1_10"/>
<evidence type="ECO:0000259" key="8">
    <source>
        <dbReference type="PROSITE" id="PS50880"/>
    </source>
</evidence>
<evidence type="ECO:0000256" key="5">
    <source>
        <dbReference type="ARBA" id="ARBA00023172"/>
    </source>
</evidence>
<gene>
    <name evidence="7" type="primary">recR</name>
    <name evidence="9" type="ORF">HMPREF9448_00644</name>
</gene>
<name>K0X7S9_9BACT</name>
<dbReference type="NCBIfam" id="TIGR00615">
    <property type="entry name" value="recR"/>
    <property type="match status" value="1"/>
</dbReference>
<evidence type="ECO:0000256" key="7">
    <source>
        <dbReference type="HAMAP-Rule" id="MF_00017"/>
    </source>
</evidence>
<dbReference type="SUPFAM" id="SSF111304">
    <property type="entry name" value="Recombination protein RecR"/>
    <property type="match status" value="1"/>
</dbReference>
<dbReference type="PANTHER" id="PTHR30446">
    <property type="entry name" value="RECOMBINATION PROTEIN RECR"/>
    <property type="match status" value="1"/>
</dbReference>
<comment type="function">
    <text evidence="7">May play a role in DNA repair. It seems to be involved in an RecBC-independent recombinational process of DNA repair. It may act with RecF and RecO.</text>
</comment>
<keyword evidence="2 7" id="KW-0227">DNA damage</keyword>
<evidence type="ECO:0000256" key="1">
    <source>
        <dbReference type="ARBA" id="ARBA00022723"/>
    </source>
</evidence>
<dbReference type="PATRIC" id="fig|742726.3.peg.678"/>
<reference evidence="9 10" key="1">
    <citation type="submission" date="2012-08" db="EMBL/GenBank/DDBJ databases">
        <title>The Genome Sequence of Barnesiella intestinihominis YIT 11860.</title>
        <authorList>
            <consortium name="The Broad Institute Genome Sequencing Platform"/>
            <person name="Earl A."/>
            <person name="Ward D."/>
            <person name="Feldgarden M."/>
            <person name="Gevers D."/>
            <person name="Morotomi M."/>
            <person name="Walker B."/>
            <person name="Young S.K."/>
            <person name="Zeng Q."/>
            <person name="Gargeya S."/>
            <person name="Fitzgerald M."/>
            <person name="Haas B."/>
            <person name="Abouelleil A."/>
            <person name="Alvarado L."/>
            <person name="Arachchi H.M."/>
            <person name="Berlin A.M."/>
            <person name="Chapman S.B."/>
            <person name="Goldberg J."/>
            <person name="Griggs A."/>
            <person name="Gujja S."/>
            <person name="Hansen M."/>
            <person name="Howarth C."/>
            <person name="Imamovic A."/>
            <person name="Larimer J."/>
            <person name="McCowen C."/>
            <person name="Montmayeur A."/>
            <person name="Murphy C."/>
            <person name="Neiman D."/>
            <person name="Pearson M."/>
            <person name="Priest M."/>
            <person name="Roberts A."/>
            <person name="Saif S."/>
            <person name="Shea T."/>
            <person name="Sisk P."/>
            <person name="Sykes S."/>
            <person name="Wortman J."/>
            <person name="Nusbaum C."/>
            <person name="Birren B."/>
        </authorList>
    </citation>
    <scope>NUCLEOTIDE SEQUENCE [LARGE SCALE GENOMIC DNA]</scope>
    <source>
        <strain evidence="9 10">YIT 11860</strain>
    </source>
</reference>
<dbReference type="Gene3D" id="3.40.1360.10">
    <property type="match status" value="1"/>
</dbReference>
<dbReference type="InterPro" id="IPR015967">
    <property type="entry name" value="Rcmb_RecR_Znf"/>
</dbReference>
<keyword evidence="6 7" id="KW-0234">DNA repair</keyword>
<dbReference type="GO" id="GO:0008270">
    <property type="term" value="F:zinc ion binding"/>
    <property type="evidence" value="ECO:0007669"/>
    <property type="project" value="UniProtKB-KW"/>
</dbReference>
<sequence length="207" mass="22775">MDQQYSSILLENAVNEFAKLPGIGRKTALRLVLHLLRQEEGEAEKFGNTIIKLCKEIKRCHICHNISDSDTCTICGDPSRDASTLCVVENVKEVMVVENTRQFHGLYHVLGGVISPMDGIGPADLEIESLVDRVASGGIKEVILALSATMEGDTTNFYIFRKLAPFDVKITIIARGVSIGGELEYTDEITLGRSILNRTLFSESFKG</sequence>